<evidence type="ECO:0000313" key="1">
    <source>
        <dbReference type="EMBL" id="MBD1386852.1"/>
    </source>
</evidence>
<dbReference type="RefSeq" id="WP_191176672.1">
    <property type="nucleotide sequence ID" value="NZ_JACWMW010000003.1"/>
</dbReference>
<protein>
    <recommendedName>
        <fullName evidence="3">Lipoprotein</fullName>
    </recommendedName>
</protein>
<organism evidence="1 2">
    <name type="scientific">Mucilaginibacter rigui</name>
    <dbReference type="NCBI Taxonomy" id="534635"/>
    <lineage>
        <taxon>Bacteria</taxon>
        <taxon>Pseudomonadati</taxon>
        <taxon>Bacteroidota</taxon>
        <taxon>Sphingobacteriia</taxon>
        <taxon>Sphingobacteriales</taxon>
        <taxon>Sphingobacteriaceae</taxon>
        <taxon>Mucilaginibacter</taxon>
    </lineage>
</organism>
<reference evidence="1 2" key="1">
    <citation type="submission" date="2020-09" db="EMBL/GenBank/DDBJ databases">
        <title>Novel species of Mucilaginibacter isolated from a glacier on the Tibetan Plateau.</title>
        <authorList>
            <person name="Liu Q."/>
            <person name="Xin Y.-H."/>
        </authorList>
    </citation>
    <scope>NUCLEOTIDE SEQUENCE [LARGE SCALE GENOMIC DNA]</scope>
    <source>
        <strain evidence="1 2">CGMCC 1.13878</strain>
    </source>
</reference>
<comment type="caution">
    <text evidence="1">The sequence shown here is derived from an EMBL/GenBank/DDBJ whole genome shotgun (WGS) entry which is preliminary data.</text>
</comment>
<name>A0ABR7XAJ1_9SPHI</name>
<accession>A0ABR7XAJ1</accession>
<keyword evidence="2" id="KW-1185">Reference proteome</keyword>
<proteinExistence type="predicted"/>
<dbReference type="EMBL" id="JACWMW010000003">
    <property type="protein sequence ID" value="MBD1386852.1"/>
    <property type="molecule type" value="Genomic_DNA"/>
</dbReference>
<sequence length="511" mass="57174">MKIKLPIICIFISSVLIFDSCKKDYKGEAKVNVSSTLSLEQESQKTFSKILSKAIQSSEPLRKFLKTESLKQFDNDYDILYQLVRNEKVSDNKTFHEIMASYANSEKQLDSLESKLPLLTIFVPTLPNFNPQQWNITNEIPLVANSLVGVNNVELFDGSGKEEVIKPGEIPGFPVVVVKQNERVVLNKGNDISKRNTTNSIKSSSNNNLAFSFSDEAFNGLKNVNSKDGDIKMNRIATTGEIDPVNIAAYNSGDSWQRDYVYYGLTATNTKGEFKNNYSEFITSMKFLTPDALGMIADQDGDPKANQNYGHGGTINGQPIPPTMWTEGNFEFRITVLINSKNGLGNDITKVLSVKPTDLFDLQYDKVVDNKPFNLLVYHLKTITPKEYHPNVELVPWDLQNYGTAWKFIVYEYDNSQEITQSYENTTTFAANFEITNAVTQKVGLKFGSSATTSEKRTFNVKTTLTSDFLGEATLSFDQPIITSVSGTNYTTREITTGNVLSLGIEPKKVF</sequence>
<dbReference type="Proteomes" id="UP000618754">
    <property type="component" value="Unassembled WGS sequence"/>
</dbReference>
<evidence type="ECO:0008006" key="3">
    <source>
        <dbReference type="Google" id="ProtNLM"/>
    </source>
</evidence>
<gene>
    <name evidence="1" type="ORF">IDJ75_16325</name>
</gene>
<evidence type="ECO:0000313" key="2">
    <source>
        <dbReference type="Proteomes" id="UP000618754"/>
    </source>
</evidence>